<protein>
    <submittedName>
        <fullName evidence="1">AlNc14C1G79 protein</fullName>
    </submittedName>
</protein>
<proteinExistence type="predicted"/>
<evidence type="ECO:0000313" key="1">
    <source>
        <dbReference type="EMBL" id="CCA13942.1"/>
    </source>
</evidence>
<sequence length="116" mass="13124">MPIQYRPLGDTRSYSEHAVGSWKVLQGEVSGQTHVAYGYGQSQLSRHESCECSVSDALDPRSIDDTTLSILLDAVWAHPINFQLVCQDDEEFSKWPMFELEVFLSTCEETCAFPIF</sequence>
<dbReference type="EMBL" id="FR824046">
    <property type="protein sequence ID" value="CCA13942.1"/>
    <property type="molecule type" value="Genomic_DNA"/>
</dbReference>
<reference evidence="1" key="1">
    <citation type="journal article" date="2011" name="PLoS Biol.">
        <title>Gene gain and loss during evolution of obligate parasitism in the white rust pathogen of Arabidopsis thaliana.</title>
        <authorList>
            <person name="Kemen E."/>
            <person name="Gardiner A."/>
            <person name="Schultz-Larsen T."/>
            <person name="Kemen A.C."/>
            <person name="Balmuth A.L."/>
            <person name="Robert-Seilaniantz A."/>
            <person name="Bailey K."/>
            <person name="Holub E."/>
            <person name="Studholme D.J."/>
            <person name="Maclean D."/>
            <person name="Jones J.D."/>
        </authorList>
    </citation>
    <scope>NUCLEOTIDE SEQUENCE</scope>
</reference>
<dbReference type="HOGENOM" id="CLU_2101454_0_0_1"/>
<reference evidence="1" key="2">
    <citation type="submission" date="2011-02" db="EMBL/GenBank/DDBJ databases">
        <authorList>
            <person name="MacLean D."/>
        </authorList>
    </citation>
    <scope>NUCLEOTIDE SEQUENCE</scope>
</reference>
<name>F0VYS7_9STRA</name>
<accession>F0VYS7</accession>
<organism evidence="1">
    <name type="scientific">Albugo laibachii Nc14</name>
    <dbReference type="NCBI Taxonomy" id="890382"/>
    <lineage>
        <taxon>Eukaryota</taxon>
        <taxon>Sar</taxon>
        <taxon>Stramenopiles</taxon>
        <taxon>Oomycota</taxon>
        <taxon>Peronosporomycetes</taxon>
        <taxon>Albuginales</taxon>
        <taxon>Albuginaceae</taxon>
        <taxon>Albugo</taxon>
    </lineage>
</organism>
<dbReference type="AlphaFoldDB" id="F0VYS7"/>
<gene>
    <name evidence="1" type="primary">AlNc14C1G79</name>
    <name evidence="1" type="ORF">ALNC14_000850</name>
</gene>